<dbReference type="Gene3D" id="3.30.2350.10">
    <property type="entry name" value="Pseudouridine synthase"/>
    <property type="match status" value="1"/>
</dbReference>
<organism evidence="2 3">
    <name type="scientific">Bacteriovorax antarcticus</name>
    <dbReference type="NCBI Taxonomy" id="3088717"/>
    <lineage>
        <taxon>Bacteria</taxon>
        <taxon>Pseudomonadati</taxon>
        <taxon>Bdellovibrionota</taxon>
        <taxon>Bacteriovoracia</taxon>
        <taxon>Bacteriovoracales</taxon>
        <taxon>Bacteriovoracaceae</taxon>
        <taxon>Bacteriovorax</taxon>
    </lineage>
</organism>
<protein>
    <submittedName>
        <fullName evidence="2">Pseudouridine synthase</fullName>
    </submittedName>
</protein>
<comment type="caution">
    <text evidence="2">The sequence shown here is derived from an EMBL/GenBank/DDBJ whole genome shotgun (WGS) entry which is preliminary data.</text>
</comment>
<dbReference type="PANTHER" id="PTHR21600">
    <property type="entry name" value="MITOCHONDRIAL RNA PSEUDOURIDINE SYNTHASE"/>
    <property type="match status" value="1"/>
</dbReference>
<sequence>MELKTTDYCLLESVSSIEDFLKLQFKASGNKLKKHFAKKFLNRSLNAKSVLTLPLNFINDGAINPTYIGSPLEIIAEDENFFVFTKNSNQFVHPLTYDESDNCLSFLRQTRPELLDVNKENYDRGLLYRLDYETSGVMIYVKSDELYQNLRENFATVAKEKIYWCWVQGEMTLQGEFKHAFNSSEEKGKRVKVSEATGVGQIGEFAIRPLQFDSTTKRTLVEVKLKTGLRHQIRAQMAYLGYPLVGDTFYGGPEAQRLYLHALTYTLEVNGREYFWDSKPHNFNGL</sequence>
<dbReference type="Pfam" id="PF00849">
    <property type="entry name" value="PseudoU_synth_2"/>
    <property type="match status" value="1"/>
</dbReference>
<dbReference type="Proteomes" id="UP001302274">
    <property type="component" value="Unassembled WGS sequence"/>
</dbReference>
<dbReference type="EMBL" id="JAYGJQ010000002">
    <property type="protein sequence ID" value="MEA9357041.1"/>
    <property type="molecule type" value="Genomic_DNA"/>
</dbReference>
<dbReference type="InterPro" id="IPR020103">
    <property type="entry name" value="PsdUridine_synth_cat_dom_sf"/>
</dbReference>
<name>A0ABU5VVF2_9BACT</name>
<keyword evidence="3" id="KW-1185">Reference proteome</keyword>
<dbReference type="InterPro" id="IPR050188">
    <property type="entry name" value="RluA_PseudoU_synthase"/>
</dbReference>
<gene>
    <name evidence="2" type="ORF">SHI21_12525</name>
</gene>
<dbReference type="RefSeq" id="WP_323576935.1">
    <property type="nucleotide sequence ID" value="NZ_JAYGJQ010000002.1"/>
</dbReference>
<dbReference type="SUPFAM" id="SSF55120">
    <property type="entry name" value="Pseudouridine synthase"/>
    <property type="match status" value="1"/>
</dbReference>
<accession>A0ABU5VVF2</accession>
<proteinExistence type="predicted"/>
<reference evidence="2 3" key="1">
    <citation type="submission" date="2023-11" db="EMBL/GenBank/DDBJ databases">
        <title>A Novel Polar Bacteriovorax (B. antarcticus) Isolated from the Biocrust in Antarctica.</title>
        <authorList>
            <person name="Mun W."/>
            <person name="Choi S.Y."/>
            <person name="Mitchell R.J."/>
        </authorList>
    </citation>
    <scope>NUCLEOTIDE SEQUENCE [LARGE SCALE GENOMIC DNA]</scope>
    <source>
        <strain evidence="2 3">PP10</strain>
    </source>
</reference>
<dbReference type="InterPro" id="IPR006145">
    <property type="entry name" value="PsdUridine_synth_RsuA/RluA"/>
</dbReference>
<evidence type="ECO:0000259" key="1">
    <source>
        <dbReference type="Pfam" id="PF00849"/>
    </source>
</evidence>
<dbReference type="CDD" id="cd02869">
    <property type="entry name" value="PseudoU_synth_RluA_like"/>
    <property type="match status" value="1"/>
</dbReference>
<evidence type="ECO:0000313" key="3">
    <source>
        <dbReference type="Proteomes" id="UP001302274"/>
    </source>
</evidence>
<feature type="domain" description="Pseudouridine synthase RsuA/RluA-like" evidence="1">
    <location>
        <begin position="81"/>
        <end position="238"/>
    </location>
</feature>
<evidence type="ECO:0000313" key="2">
    <source>
        <dbReference type="EMBL" id="MEA9357041.1"/>
    </source>
</evidence>